<keyword evidence="2" id="KW-0378">Hydrolase</keyword>
<dbReference type="InterPro" id="IPR023088">
    <property type="entry name" value="PDEase"/>
</dbReference>
<evidence type="ECO:0000256" key="2">
    <source>
        <dbReference type="ARBA" id="ARBA00022801"/>
    </source>
</evidence>
<evidence type="ECO:0000256" key="5">
    <source>
        <dbReference type="PIRSR" id="PIRSR623088-3"/>
    </source>
</evidence>
<evidence type="ECO:0000256" key="4">
    <source>
        <dbReference type="PIRSR" id="PIRSR623088-2"/>
    </source>
</evidence>
<feature type="binding site" evidence="5">
    <location>
        <position position="117"/>
    </location>
    <ligand>
        <name>Zn(2+)</name>
        <dbReference type="ChEBI" id="CHEBI:29105"/>
        <label>2</label>
    </ligand>
</feature>
<dbReference type="PANTHER" id="PTHR11347">
    <property type="entry name" value="CYCLIC NUCLEOTIDE PHOSPHODIESTERASE"/>
    <property type="match status" value="1"/>
</dbReference>
<dbReference type="InterPro" id="IPR002073">
    <property type="entry name" value="PDEase_catalytic_dom"/>
</dbReference>
<keyword evidence="8" id="KW-1185">Reference proteome</keyword>
<dbReference type="InterPro" id="IPR003607">
    <property type="entry name" value="HD/PDEase_dom"/>
</dbReference>
<dbReference type="PRINTS" id="PR00387">
    <property type="entry name" value="PDIESTERASE1"/>
</dbReference>
<feature type="binding site" evidence="5">
    <location>
        <position position="117"/>
    </location>
    <ligand>
        <name>Zn(2+)</name>
        <dbReference type="ChEBI" id="CHEBI:29105"/>
        <label>1</label>
    </ligand>
</feature>
<feature type="domain" description="PDEase" evidence="6">
    <location>
        <begin position="1"/>
        <end position="317"/>
    </location>
</feature>
<evidence type="ECO:0000256" key="3">
    <source>
        <dbReference type="PIRSR" id="PIRSR623088-1"/>
    </source>
</evidence>
<feature type="binding site" evidence="5">
    <location>
        <position position="224"/>
    </location>
    <ligand>
        <name>Zn(2+)</name>
        <dbReference type="ChEBI" id="CHEBI:29105"/>
        <label>1</label>
    </ligand>
</feature>
<evidence type="ECO:0000259" key="6">
    <source>
        <dbReference type="PROSITE" id="PS51845"/>
    </source>
</evidence>
<evidence type="ECO:0000313" key="8">
    <source>
        <dbReference type="Proteomes" id="UP001165289"/>
    </source>
</evidence>
<organism evidence="7 8">
    <name type="scientific">Oopsacas minuta</name>
    <dbReference type="NCBI Taxonomy" id="111878"/>
    <lineage>
        <taxon>Eukaryota</taxon>
        <taxon>Metazoa</taxon>
        <taxon>Porifera</taxon>
        <taxon>Hexactinellida</taxon>
        <taxon>Hexasterophora</taxon>
        <taxon>Lyssacinosida</taxon>
        <taxon>Leucopsacidae</taxon>
        <taxon>Oopsacas</taxon>
    </lineage>
</organism>
<reference evidence="7 8" key="1">
    <citation type="journal article" date="2023" name="BMC Biol.">
        <title>The compact genome of the sponge Oopsacas minuta (Hexactinellida) is lacking key metazoan core genes.</title>
        <authorList>
            <person name="Santini S."/>
            <person name="Schenkelaars Q."/>
            <person name="Jourda C."/>
            <person name="Duchesne M."/>
            <person name="Belahbib H."/>
            <person name="Rocher C."/>
            <person name="Selva M."/>
            <person name="Riesgo A."/>
            <person name="Vervoort M."/>
            <person name="Leys S.P."/>
            <person name="Kodjabachian L."/>
            <person name="Le Bivic A."/>
            <person name="Borchiellini C."/>
            <person name="Claverie J.M."/>
            <person name="Renard E."/>
        </authorList>
    </citation>
    <scope>NUCLEOTIDE SEQUENCE [LARGE SCALE GENOMIC DNA]</scope>
    <source>
        <strain evidence="7">SPO-2</strain>
    </source>
</reference>
<gene>
    <name evidence="7" type="ORF">LOD99_15404</name>
</gene>
<proteinExistence type="predicted"/>
<dbReference type="PROSITE" id="PS51845">
    <property type="entry name" value="PDEASE_I_2"/>
    <property type="match status" value="1"/>
</dbReference>
<name>A0AAV7KBT9_9METZ</name>
<feature type="binding site" evidence="5">
    <location>
        <position position="116"/>
    </location>
    <ligand>
        <name>Zn(2+)</name>
        <dbReference type="ChEBI" id="CHEBI:29105"/>
        <label>1</label>
    </ligand>
</feature>
<dbReference type="AlphaFoldDB" id="A0AAV7KBT9"/>
<dbReference type="EMBL" id="JAKMXF010000088">
    <property type="protein sequence ID" value="KAI6658604.1"/>
    <property type="molecule type" value="Genomic_DNA"/>
</dbReference>
<dbReference type="GO" id="GO:0004114">
    <property type="term" value="F:3',5'-cyclic-nucleotide phosphodiesterase activity"/>
    <property type="evidence" value="ECO:0007669"/>
    <property type="project" value="InterPro"/>
</dbReference>
<dbReference type="InterPro" id="IPR036971">
    <property type="entry name" value="PDEase_catalytic_dom_sf"/>
</dbReference>
<accession>A0AAV7KBT9</accession>
<dbReference type="PROSITE" id="PS00126">
    <property type="entry name" value="PDEASE_I_1"/>
    <property type="match status" value="1"/>
</dbReference>
<feature type="binding site" evidence="5">
    <location>
        <position position="80"/>
    </location>
    <ligand>
        <name>Zn(2+)</name>
        <dbReference type="ChEBI" id="CHEBI:29105"/>
        <label>1</label>
    </ligand>
</feature>
<feature type="binding site" evidence="4">
    <location>
        <position position="224"/>
    </location>
    <ligand>
        <name>AMP</name>
        <dbReference type="ChEBI" id="CHEBI:456215"/>
    </ligand>
</feature>
<dbReference type="SMART" id="SM00471">
    <property type="entry name" value="HDc"/>
    <property type="match status" value="1"/>
</dbReference>
<evidence type="ECO:0000256" key="1">
    <source>
        <dbReference type="ARBA" id="ARBA00022723"/>
    </source>
</evidence>
<dbReference type="SUPFAM" id="SSF109604">
    <property type="entry name" value="HD-domain/PDEase-like"/>
    <property type="match status" value="1"/>
</dbReference>
<comment type="caution">
    <text evidence="7">The sequence shown here is derived from an EMBL/GenBank/DDBJ whole genome shotgun (WGS) entry which is preliminary data.</text>
</comment>
<dbReference type="Proteomes" id="UP001165289">
    <property type="component" value="Unassembled WGS sequence"/>
</dbReference>
<keyword evidence="1 5" id="KW-0479">Metal-binding</keyword>
<feature type="binding site" evidence="4">
    <location>
        <position position="275"/>
    </location>
    <ligand>
        <name>AMP</name>
        <dbReference type="ChEBI" id="CHEBI:456215"/>
    </ligand>
</feature>
<feature type="binding site" evidence="4">
    <location>
        <position position="117"/>
    </location>
    <ligand>
        <name>AMP</name>
        <dbReference type="ChEBI" id="CHEBI:456215"/>
    </ligand>
</feature>
<dbReference type="Pfam" id="PF00233">
    <property type="entry name" value="PDEase_I"/>
    <property type="match status" value="1"/>
</dbReference>
<dbReference type="CDD" id="cd00077">
    <property type="entry name" value="HDc"/>
    <property type="match status" value="1"/>
</dbReference>
<dbReference type="Gene3D" id="1.10.1300.10">
    <property type="entry name" value="3'5'-cyclic nucleotide phosphodiesterase, catalytic domain"/>
    <property type="match status" value="1"/>
</dbReference>
<dbReference type="InterPro" id="IPR023174">
    <property type="entry name" value="PDEase_CS"/>
</dbReference>
<dbReference type="GO" id="GO:0007165">
    <property type="term" value="P:signal transduction"/>
    <property type="evidence" value="ECO:0007669"/>
    <property type="project" value="InterPro"/>
</dbReference>
<feature type="active site" description="Proton donor" evidence="3">
    <location>
        <position position="76"/>
    </location>
</feature>
<protein>
    <submittedName>
        <fullName evidence="7">High affinity cAMP-specific 3',5'-cyclic phosphodiesterase 7A isoform X3</fullName>
    </submittedName>
</protein>
<feature type="binding site" evidence="4">
    <location>
        <begin position="76"/>
        <end position="80"/>
    </location>
    <ligand>
        <name>AMP</name>
        <dbReference type="ChEBI" id="CHEBI:456215"/>
    </ligand>
</feature>
<dbReference type="GO" id="GO:0046872">
    <property type="term" value="F:metal ion binding"/>
    <property type="evidence" value="ECO:0007669"/>
    <property type="project" value="UniProtKB-KW"/>
</dbReference>
<sequence length="317" mass="36322">MDVINITSISDIEIQVADFNFDTIKLNRLTDGHPMVRIGIEIFKLEQFYTLLDCDKIEIANFFATIEATYLEQHFHNATHAADVMQSVYSLLVNSPVNKHLEPLDRLSIVIAAATHDIAHPGVNNTFLANKNDELLQKFGKESTLEKFHFSIALKVIEETRILENLNQYDSSRVTALIKELILATDPGKHSINTNEFLKIKEDINLENSSHILRVLKQAIICADISGQARKLEIATQWGERVYEEFFRLGDLEMELGLEVQKLNDRNTVDVNKGQVGFINFCVKPVFKAWNEVFRNEFSSKILENLDFNCQQYKKLC</sequence>
<evidence type="ECO:0000313" key="7">
    <source>
        <dbReference type="EMBL" id="KAI6658604.1"/>
    </source>
</evidence>